<proteinExistence type="predicted"/>
<dbReference type="Proteomes" id="UP000784294">
    <property type="component" value="Unassembled WGS sequence"/>
</dbReference>
<dbReference type="AlphaFoldDB" id="A0A3S5CES1"/>
<dbReference type="EMBL" id="CAAALY010024218">
    <property type="protein sequence ID" value="VEL15328.1"/>
    <property type="molecule type" value="Genomic_DNA"/>
</dbReference>
<gene>
    <name evidence="2" type="ORF">PXEA_LOCUS8768</name>
</gene>
<evidence type="ECO:0000313" key="3">
    <source>
        <dbReference type="Proteomes" id="UP000784294"/>
    </source>
</evidence>
<sequence>MDKSPAPFHRNRRRLPRKQPQHECSSKANRQLVKRNPSSSFGGTDLRVSSPNTSARNGIHEEWGDCSRHLSPQTRHSCIALSHRTCALGRATWRLAAATSDASRRPGRRLQETEGALFIGVKVSSRGVATVEVWASNQSRSTRKHPLGGPARHVDWTEPALLPPLRKISPGLGTSAGKKEYQV</sequence>
<evidence type="ECO:0000256" key="1">
    <source>
        <dbReference type="SAM" id="MobiDB-lite"/>
    </source>
</evidence>
<comment type="caution">
    <text evidence="2">The sequence shown here is derived from an EMBL/GenBank/DDBJ whole genome shotgun (WGS) entry which is preliminary data.</text>
</comment>
<feature type="compositionally biased region" description="Polar residues" evidence="1">
    <location>
        <begin position="36"/>
        <end position="56"/>
    </location>
</feature>
<feature type="region of interest" description="Disordered" evidence="1">
    <location>
        <begin position="1"/>
        <end position="57"/>
    </location>
</feature>
<reference evidence="2" key="1">
    <citation type="submission" date="2018-11" db="EMBL/GenBank/DDBJ databases">
        <authorList>
            <consortium name="Pathogen Informatics"/>
        </authorList>
    </citation>
    <scope>NUCLEOTIDE SEQUENCE</scope>
</reference>
<keyword evidence="3" id="KW-1185">Reference proteome</keyword>
<protein>
    <submittedName>
        <fullName evidence="2">Uncharacterized protein</fullName>
    </submittedName>
</protein>
<evidence type="ECO:0000313" key="2">
    <source>
        <dbReference type="EMBL" id="VEL15328.1"/>
    </source>
</evidence>
<organism evidence="2 3">
    <name type="scientific">Protopolystoma xenopodis</name>
    <dbReference type="NCBI Taxonomy" id="117903"/>
    <lineage>
        <taxon>Eukaryota</taxon>
        <taxon>Metazoa</taxon>
        <taxon>Spiralia</taxon>
        <taxon>Lophotrochozoa</taxon>
        <taxon>Platyhelminthes</taxon>
        <taxon>Monogenea</taxon>
        <taxon>Polyopisthocotylea</taxon>
        <taxon>Polystomatidea</taxon>
        <taxon>Polystomatidae</taxon>
        <taxon>Protopolystoma</taxon>
    </lineage>
</organism>
<feature type="compositionally biased region" description="Basic residues" evidence="1">
    <location>
        <begin position="9"/>
        <end position="19"/>
    </location>
</feature>
<name>A0A3S5CES1_9PLAT</name>
<accession>A0A3S5CES1</accession>